<evidence type="ECO:0000256" key="4">
    <source>
        <dbReference type="ARBA" id="ARBA00038054"/>
    </source>
</evidence>
<evidence type="ECO:0000256" key="1">
    <source>
        <dbReference type="ARBA" id="ARBA00001917"/>
    </source>
</evidence>
<evidence type="ECO:0000256" key="3">
    <source>
        <dbReference type="ARBA" id="ARBA00022643"/>
    </source>
</evidence>
<comment type="similarity">
    <text evidence="4">Belongs to the flavoredoxin family.</text>
</comment>
<comment type="caution">
    <text evidence="6">The sequence shown here is derived from an EMBL/GenBank/DDBJ whole genome shotgun (WGS) entry which is preliminary data.</text>
</comment>
<dbReference type="PANTHER" id="PTHR33798">
    <property type="entry name" value="FLAVOPROTEIN OXYGENASE"/>
    <property type="match status" value="1"/>
</dbReference>
<reference evidence="6 7" key="1">
    <citation type="submission" date="2019-03" db="EMBL/GenBank/DDBJ databases">
        <title>Draft genome of Gammaproteobacteria bacterium LSUCC0057, a member of the SAR92 clade.</title>
        <authorList>
            <person name="Lanclos V.C."/>
            <person name="Doiron C."/>
            <person name="Henson M.W."/>
            <person name="Thrash J.C."/>
        </authorList>
    </citation>
    <scope>NUCLEOTIDE SEQUENCE [LARGE SCALE GENOMIC DNA]</scope>
    <source>
        <strain evidence="6 7">LSUCC0057</strain>
    </source>
</reference>
<keyword evidence="2" id="KW-0285">Flavoprotein</keyword>
<dbReference type="GO" id="GO:0010181">
    <property type="term" value="F:FMN binding"/>
    <property type="evidence" value="ECO:0007669"/>
    <property type="project" value="InterPro"/>
</dbReference>
<proteinExistence type="inferred from homology"/>
<dbReference type="InterPro" id="IPR012349">
    <property type="entry name" value="Split_barrel_FMN-bd"/>
</dbReference>
<name>A0A4Y8UJ41_9GAMM</name>
<dbReference type="PANTHER" id="PTHR33798:SF5">
    <property type="entry name" value="FLAVIN REDUCTASE LIKE DOMAIN-CONTAINING PROTEIN"/>
    <property type="match status" value="1"/>
</dbReference>
<dbReference type="SUPFAM" id="SSF50475">
    <property type="entry name" value="FMN-binding split barrel"/>
    <property type="match status" value="1"/>
</dbReference>
<evidence type="ECO:0000259" key="5">
    <source>
        <dbReference type="Pfam" id="PF01613"/>
    </source>
</evidence>
<dbReference type="EMBL" id="SPIA01000001">
    <property type="protein sequence ID" value="TFH68730.1"/>
    <property type="molecule type" value="Genomic_DNA"/>
</dbReference>
<keyword evidence="3" id="KW-0288">FMN</keyword>
<keyword evidence="7" id="KW-1185">Reference proteome</keyword>
<organism evidence="6 7">
    <name type="scientific">Gammaproteobacteria bacterium LSUCC0057</name>
    <dbReference type="NCBI Taxonomy" id="2559237"/>
    <lineage>
        <taxon>Bacteria</taxon>
        <taxon>Pseudomonadati</taxon>
        <taxon>Pseudomonadota</taxon>
        <taxon>Gammaproteobacteria</taxon>
        <taxon>Cellvibrionales</taxon>
        <taxon>Porticoccaceae</taxon>
        <taxon>SAR92 clade</taxon>
    </lineage>
</organism>
<comment type="cofactor">
    <cofactor evidence="1">
        <name>FMN</name>
        <dbReference type="ChEBI" id="CHEBI:58210"/>
    </cofactor>
</comment>
<dbReference type="AlphaFoldDB" id="A0A4Y8UJ41"/>
<dbReference type="InterPro" id="IPR002563">
    <property type="entry name" value="Flavin_Rdtase-like_dom"/>
</dbReference>
<evidence type="ECO:0000313" key="7">
    <source>
        <dbReference type="Proteomes" id="UP000298133"/>
    </source>
</evidence>
<feature type="domain" description="Flavin reductase like" evidence="5">
    <location>
        <begin position="30"/>
        <end position="166"/>
    </location>
</feature>
<dbReference type="OrthoDB" id="5293996at2"/>
<gene>
    <name evidence="6" type="ORF">E3W66_01880</name>
</gene>
<evidence type="ECO:0000256" key="2">
    <source>
        <dbReference type="ARBA" id="ARBA00022630"/>
    </source>
</evidence>
<sequence>MHFDRNALENFDSRYRAALINSVSGYKPANLVGTANASGQSNLAVMSSVVHLGSHPPLLALVVRPGGDERHTLANLLASGEYTINHINRAIYRQAHQTAARYPAEQSEFAACGLTEQWLDGFSAPFVAEATVQIGMQLRQHMPLEINATHLVIGEIVALTLPDAALRSDGSLDLASADTVALSGLDEYLQASRLARLSYAKPDQPLREIEE</sequence>
<evidence type="ECO:0000313" key="6">
    <source>
        <dbReference type="EMBL" id="TFH68730.1"/>
    </source>
</evidence>
<dbReference type="Pfam" id="PF01613">
    <property type="entry name" value="Flavin_Reduct"/>
    <property type="match status" value="1"/>
</dbReference>
<protein>
    <submittedName>
        <fullName evidence="6">Flavin oxidoreductase</fullName>
    </submittedName>
</protein>
<dbReference type="Gene3D" id="2.30.110.10">
    <property type="entry name" value="Electron Transport, Fmn-binding Protein, Chain A"/>
    <property type="match status" value="1"/>
</dbReference>
<dbReference type="Proteomes" id="UP000298133">
    <property type="component" value="Unassembled WGS sequence"/>
</dbReference>
<dbReference type="GO" id="GO:0016646">
    <property type="term" value="F:oxidoreductase activity, acting on the CH-NH group of donors, NAD or NADP as acceptor"/>
    <property type="evidence" value="ECO:0007669"/>
    <property type="project" value="UniProtKB-ARBA"/>
</dbReference>
<accession>A0A4Y8UJ41</accession>